<feature type="compositionally biased region" description="Polar residues" evidence="3">
    <location>
        <begin position="894"/>
        <end position="908"/>
    </location>
</feature>
<feature type="region of interest" description="Disordered" evidence="3">
    <location>
        <begin position="564"/>
        <end position="643"/>
    </location>
</feature>
<feature type="region of interest" description="Disordered" evidence="3">
    <location>
        <begin position="276"/>
        <end position="552"/>
    </location>
</feature>
<keyword evidence="2" id="KW-0677">Repeat</keyword>
<feature type="compositionally biased region" description="Polar residues" evidence="3">
    <location>
        <begin position="567"/>
        <end position="589"/>
    </location>
</feature>
<dbReference type="Proteomes" id="UP001217089">
    <property type="component" value="Unassembled WGS sequence"/>
</dbReference>
<name>A0ABQ9FDF0_TEGGR</name>
<feature type="region of interest" description="Disordered" evidence="3">
    <location>
        <begin position="770"/>
        <end position="950"/>
    </location>
</feature>
<feature type="compositionally biased region" description="Polar residues" evidence="3">
    <location>
        <begin position="276"/>
        <end position="297"/>
    </location>
</feature>
<dbReference type="PANTHER" id="PTHR15574">
    <property type="entry name" value="WD REPEAT DOMAIN-CONTAINING FAMILY"/>
    <property type="match status" value="1"/>
</dbReference>
<sequence>MANYQKWLPLRKCCKQTTCFKNRRGFSEPFYTTKEMFQPLQSRSYGFCERTKLYNVAKDNVDFVQRLKLQTKLECHTGCVNTICWNDRGTQILSGSDDQHLVFTDPFTKKKILSIRSGHRANIFSAKYLPNTGDKQVVSCSGDGKIYYTDVERTDNLEANLFDCHFGTTYEDVLINCRRAVTSLAVNPVLPYQLGIACSDSSVRIFDRRMLGTRASGNYTGRGINGMLSRFTAPTVANRSYRITSLNYSPNGNDVLVSYSSEYIYLFGTKVLKQSFDSSTPESSAPESNVQDSSTPPVETVKKPSNKTSTKTLTKMSKISSAKPPVEQTAGSSFTAEPEQSQPSTSGQSLTSSQPTESQASSSEDTAVGGATGGSLGADTRQPPVKRLRLRGDWSDTGPNARPESERQSDNNVEERRNPHTSLMQRMSDMLTRWLDGNLLRASEGGERPSGEGGNTDNQMEEPPQPVLPQDVAMEENQEAVELTVGNSTQEQSSEGSQVTSENRSNQEDCSQETSSVSETEKTDQKPDTCVKTDFEATKQTSSSVYPLNDIETKECEVVKPAVYNLPSESNTGDTTTSHSDAQSLSVQIDDSPDNSPNSSLYTQDSVQENHDETSNSPLSGHSAPPESPHLSESHSPESETLSQLEPVISLHYSTQGTSSSTVRLGFAKFENLEAGVLQRSAENASLEPFVRETTHQQQQLQQQQNIPTADTTQGNEQNEASSLSMETEDSIESPNSSVDNTCVEMNDSAESCKDNNVCKIDSQEDNSMEMDNLCSDSASNSQQKKEENESRTLRSKSRIPCLVHRPKVKSSEDEVKACKASSYSQKTESTEGQDEEVHEAECSMDTEMHSVETGDGKEIQNSGDDTTNSKNVTSTQNEDTASTSNHDNETAERTSPPQSSSNVSTGTRQRRIGRSGPPTGNFQLSLNEDSSDNESEGTPRRNRDTHHTLERHVNAIRLQELYRKRQEEKEKEEMEMKNIHQPGVTMKYKGHRNARTMIKEANFWGDNFVMSGSDCGHIFIWDRFTAKLVMLLEADRHVVNCLQPHPFDPILASSGIDYDVKIWTPLEEQPCFDSESAEEIMRRNEVMLEETRDTITVPAAFMLRVLASLNQIRAGRFYIKFSGRATSNRDNREENDSSSDSE</sequence>
<feature type="compositionally biased region" description="Basic and acidic residues" evidence="3">
    <location>
        <begin position="784"/>
        <end position="793"/>
    </location>
</feature>
<dbReference type="SUPFAM" id="SSF50978">
    <property type="entry name" value="WD40 repeat-like"/>
    <property type="match status" value="1"/>
</dbReference>
<feature type="compositionally biased region" description="Basic and acidic residues" evidence="3">
    <location>
        <begin position="938"/>
        <end position="950"/>
    </location>
</feature>
<feature type="region of interest" description="Disordered" evidence="3">
    <location>
        <begin position="691"/>
        <end position="743"/>
    </location>
</feature>
<feature type="compositionally biased region" description="Polar residues" evidence="3">
    <location>
        <begin position="485"/>
        <end position="518"/>
    </location>
</feature>
<dbReference type="EMBL" id="JARBDR010000337">
    <property type="protein sequence ID" value="KAJ8315334.1"/>
    <property type="molecule type" value="Genomic_DNA"/>
</dbReference>
<reference evidence="4 5" key="1">
    <citation type="submission" date="2022-12" db="EMBL/GenBank/DDBJ databases">
        <title>Chromosome-level genome of Tegillarca granosa.</title>
        <authorList>
            <person name="Kim J."/>
        </authorList>
    </citation>
    <scope>NUCLEOTIDE SEQUENCE [LARGE SCALE GENOMIC DNA]</scope>
    <source>
        <strain evidence="4">Teg-2019</strain>
        <tissue evidence="4">Adductor muscle</tissue>
    </source>
</reference>
<feature type="compositionally biased region" description="Basic and acidic residues" evidence="3">
    <location>
        <begin position="847"/>
        <end position="859"/>
    </location>
</feature>
<keyword evidence="1" id="KW-0853">WD repeat</keyword>
<evidence type="ECO:0000256" key="2">
    <source>
        <dbReference type="ARBA" id="ARBA00022737"/>
    </source>
</evidence>
<evidence type="ECO:0008006" key="6">
    <source>
        <dbReference type="Google" id="ProtNLM"/>
    </source>
</evidence>
<dbReference type="InterPro" id="IPR001680">
    <property type="entry name" value="WD40_rpt"/>
</dbReference>
<feature type="compositionally biased region" description="Basic and acidic residues" evidence="3">
    <location>
        <begin position="519"/>
        <end position="537"/>
    </location>
</feature>
<proteinExistence type="predicted"/>
<dbReference type="Pfam" id="PF00400">
    <property type="entry name" value="WD40"/>
    <property type="match status" value="2"/>
</dbReference>
<dbReference type="SMART" id="SM00320">
    <property type="entry name" value="WD40"/>
    <property type="match status" value="6"/>
</dbReference>
<dbReference type="InterPro" id="IPR045151">
    <property type="entry name" value="DCAF8"/>
</dbReference>
<dbReference type="Gene3D" id="2.130.10.10">
    <property type="entry name" value="YVTN repeat-like/Quinoprotein amine dehydrogenase"/>
    <property type="match status" value="2"/>
</dbReference>
<evidence type="ECO:0000256" key="3">
    <source>
        <dbReference type="SAM" id="MobiDB-lite"/>
    </source>
</evidence>
<keyword evidence="5" id="KW-1185">Reference proteome</keyword>
<organism evidence="4 5">
    <name type="scientific">Tegillarca granosa</name>
    <name type="common">Malaysian cockle</name>
    <name type="synonym">Anadara granosa</name>
    <dbReference type="NCBI Taxonomy" id="220873"/>
    <lineage>
        <taxon>Eukaryota</taxon>
        <taxon>Metazoa</taxon>
        <taxon>Spiralia</taxon>
        <taxon>Lophotrochozoa</taxon>
        <taxon>Mollusca</taxon>
        <taxon>Bivalvia</taxon>
        <taxon>Autobranchia</taxon>
        <taxon>Pteriomorphia</taxon>
        <taxon>Arcoida</taxon>
        <taxon>Arcoidea</taxon>
        <taxon>Arcidae</taxon>
        <taxon>Tegillarca</taxon>
    </lineage>
</organism>
<feature type="compositionally biased region" description="Polar residues" evidence="3">
    <location>
        <begin position="706"/>
        <end position="726"/>
    </location>
</feature>
<dbReference type="InterPro" id="IPR015943">
    <property type="entry name" value="WD40/YVTN_repeat-like_dom_sf"/>
</dbReference>
<dbReference type="InterPro" id="IPR036322">
    <property type="entry name" value="WD40_repeat_dom_sf"/>
</dbReference>
<feature type="compositionally biased region" description="Low complexity" evidence="3">
    <location>
        <begin position="306"/>
        <end position="321"/>
    </location>
</feature>
<feature type="compositionally biased region" description="Low complexity" evidence="3">
    <location>
        <begin position="351"/>
        <end position="364"/>
    </location>
</feature>
<feature type="compositionally biased region" description="Acidic residues" evidence="3">
    <location>
        <begin position="832"/>
        <end position="845"/>
    </location>
</feature>
<protein>
    <recommendedName>
        <fullName evidence="6">Nuclear receptor interaction protein</fullName>
    </recommendedName>
</protein>
<dbReference type="PANTHER" id="PTHR15574:SF39">
    <property type="entry name" value="DDB1- AND CUL4-ASSOCIATED FACTOR 6"/>
    <property type="match status" value="1"/>
</dbReference>
<gene>
    <name evidence="4" type="ORF">KUTeg_007484</name>
</gene>
<feature type="compositionally biased region" description="Polar residues" evidence="3">
    <location>
        <begin position="860"/>
        <end position="886"/>
    </location>
</feature>
<feature type="compositionally biased region" description="Basic and acidic residues" evidence="3">
    <location>
        <begin position="403"/>
        <end position="418"/>
    </location>
</feature>
<comment type="caution">
    <text evidence="4">The sequence shown here is derived from an EMBL/GenBank/DDBJ whole genome shotgun (WGS) entry which is preliminary data.</text>
</comment>
<evidence type="ECO:0000256" key="1">
    <source>
        <dbReference type="ARBA" id="ARBA00022574"/>
    </source>
</evidence>
<evidence type="ECO:0000313" key="5">
    <source>
        <dbReference type="Proteomes" id="UP001217089"/>
    </source>
</evidence>
<accession>A0ABQ9FDF0</accession>
<evidence type="ECO:0000313" key="4">
    <source>
        <dbReference type="EMBL" id="KAJ8315334.1"/>
    </source>
</evidence>
<feature type="compositionally biased region" description="Polar residues" evidence="3">
    <location>
        <begin position="329"/>
        <end position="350"/>
    </location>
</feature>